<gene>
    <name evidence="1" type="ORF">AB4875_13980</name>
</gene>
<comment type="caution">
    <text evidence="1">The sequence shown here is derived from an EMBL/GenBank/DDBJ whole genome shotgun (WGS) entry which is preliminary data.</text>
</comment>
<name>A0ABV3TZ92_9GAMM</name>
<dbReference type="InterPro" id="IPR015867">
    <property type="entry name" value="N-reg_PII/ATP_PRibTrfase_C"/>
</dbReference>
<dbReference type="Gene3D" id="3.30.70.120">
    <property type="match status" value="1"/>
</dbReference>
<dbReference type="RefSeq" id="WP_368376673.1">
    <property type="nucleotide sequence ID" value="NZ_JBFRYB010000001.1"/>
</dbReference>
<protein>
    <submittedName>
        <fullName evidence="1">Transcriptional regulator</fullName>
    </submittedName>
</protein>
<dbReference type="InterPro" id="IPR011322">
    <property type="entry name" value="N-reg_PII-like_a/b"/>
</dbReference>
<dbReference type="Pfam" id="PF00543">
    <property type="entry name" value="P-II"/>
    <property type="match status" value="1"/>
</dbReference>
<organism evidence="1 2">
    <name type="scientific">Zhongshania arctica</name>
    <dbReference type="NCBI Taxonomy" id="3238302"/>
    <lineage>
        <taxon>Bacteria</taxon>
        <taxon>Pseudomonadati</taxon>
        <taxon>Pseudomonadota</taxon>
        <taxon>Gammaproteobacteria</taxon>
        <taxon>Cellvibrionales</taxon>
        <taxon>Spongiibacteraceae</taxon>
        <taxon>Zhongshania</taxon>
    </lineage>
</organism>
<dbReference type="InterPro" id="IPR002187">
    <property type="entry name" value="N-reg_PII"/>
</dbReference>
<dbReference type="Proteomes" id="UP001557484">
    <property type="component" value="Unassembled WGS sequence"/>
</dbReference>
<sequence length="100" mass="11228">MQGHTRKLLTVITEAAVEGPLIRDIERQGAHGYTITDARGKGTRGVRNAGWEASGNIRIEVVCDADTATRISIFLQQKYYDNYAMILFVSDIEVLRPEKF</sequence>
<dbReference type="SUPFAM" id="SSF54913">
    <property type="entry name" value="GlnB-like"/>
    <property type="match status" value="1"/>
</dbReference>
<accession>A0ABV3TZ92</accession>
<proteinExistence type="predicted"/>
<evidence type="ECO:0000313" key="1">
    <source>
        <dbReference type="EMBL" id="MEX1666599.1"/>
    </source>
</evidence>
<keyword evidence="2" id="KW-1185">Reference proteome</keyword>
<evidence type="ECO:0000313" key="2">
    <source>
        <dbReference type="Proteomes" id="UP001557484"/>
    </source>
</evidence>
<reference evidence="1 2" key="1">
    <citation type="journal article" date="2011" name="Int. J. Syst. Evol. Microbiol.">
        <title>Zhongshania antarctica gen. nov., sp. nov. and Zhongshania guokunii sp. nov., gammaproteobacteria respectively isolated from coastal attached (fast) ice and surface seawater of the Antarctic.</title>
        <authorList>
            <person name="Li H.J."/>
            <person name="Zhang X.Y."/>
            <person name="Chen C.X."/>
            <person name="Zhang Y.J."/>
            <person name="Gao Z.M."/>
            <person name="Yu Y."/>
            <person name="Chen X.L."/>
            <person name="Chen B."/>
            <person name="Zhang Y.Z."/>
        </authorList>
    </citation>
    <scope>NUCLEOTIDE SEQUENCE [LARGE SCALE GENOMIC DNA]</scope>
    <source>
        <strain evidence="1 2">R06B22</strain>
    </source>
</reference>
<dbReference type="EMBL" id="JBFRYB010000001">
    <property type="protein sequence ID" value="MEX1666599.1"/>
    <property type="molecule type" value="Genomic_DNA"/>
</dbReference>